<dbReference type="Gene3D" id="3.40.640.10">
    <property type="entry name" value="Type I PLP-dependent aspartate aminotransferase-like (Major domain)"/>
    <property type="match status" value="1"/>
</dbReference>
<dbReference type="GO" id="GO:0047958">
    <property type="term" value="F:glycine:2-oxoglutarate aminotransferase activity"/>
    <property type="evidence" value="ECO:0007669"/>
    <property type="project" value="TreeGrafter"/>
</dbReference>
<comment type="subunit">
    <text evidence="2">Homodimer.</text>
</comment>
<name>A0A6S9FHA6_HETAK</name>
<dbReference type="Pfam" id="PF00155">
    <property type="entry name" value="Aminotran_1_2"/>
    <property type="match status" value="1"/>
</dbReference>
<dbReference type="UniPathway" id="UPA00528">
    <property type="reaction ID" value="UER00586"/>
</dbReference>
<evidence type="ECO:0000256" key="4">
    <source>
        <dbReference type="ARBA" id="ARBA00022679"/>
    </source>
</evidence>
<evidence type="ECO:0000256" key="2">
    <source>
        <dbReference type="ARBA" id="ARBA00011738"/>
    </source>
</evidence>
<comment type="cofactor">
    <cofactor evidence="1">
        <name>pyridoxal 5'-phosphate</name>
        <dbReference type="ChEBI" id="CHEBI:597326"/>
    </cofactor>
</comment>
<dbReference type="SUPFAM" id="SSF53383">
    <property type="entry name" value="PLP-dependent transferases"/>
    <property type="match status" value="1"/>
</dbReference>
<keyword evidence="4" id="KW-0808">Transferase</keyword>
<reference evidence="8" key="1">
    <citation type="submission" date="2021-01" db="EMBL/GenBank/DDBJ databases">
        <authorList>
            <person name="Corre E."/>
            <person name="Pelletier E."/>
            <person name="Niang G."/>
            <person name="Scheremetjew M."/>
            <person name="Finn R."/>
            <person name="Kale V."/>
            <person name="Holt S."/>
            <person name="Cochrane G."/>
            <person name="Meng A."/>
            <person name="Brown T."/>
            <person name="Cohen L."/>
        </authorList>
    </citation>
    <scope>NUCLEOTIDE SEQUENCE</scope>
    <source>
        <strain evidence="8">CCMP3107</strain>
    </source>
</reference>
<organism evidence="8">
    <name type="scientific">Heterosigma akashiwo</name>
    <name type="common">Chromophytic alga</name>
    <name type="synonym">Heterosigma carterae</name>
    <dbReference type="NCBI Taxonomy" id="2829"/>
    <lineage>
        <taxon>Eukaryota</taxon>
        <taxon>Sar</taxon>
        <taxon>Stramenopiles</taxon>
        <taxon>Ochrophyta</taxon>
        <taxon>Raphidophyceae</taxon>
        <taxon>Chattonellales</taxon>
        <taxon>Chattonellaceae</taxon>
        <taxon>Heterosigma</taxon>
    </lineage>
</organism>
<dbReference type="FunFam" id="3.40.640.10:FF:000012">
    <property type="entry name" value="alanine aminotransferase 2"/>
    <property type="match status" value="1"/>
</dbReference>
<evidence type="ECO:0000256" key="1">
    <source>
        <dbReference type="ARBA" id="ARBA00001933"/>
    </source>
</evidence>
<comment type="similarity">
    <text evidence="6">Belongs to the class-I pyridoxal-phosphate-dependent aminotransferase family. Alanine aminotransferase subfamily.</text>
</comment>
<dbReference type="GO" id="GO:0042853">
    <property type="term" value="P:L-alanine catabolic process"/>
    <property type="evidence" value="ECO:0007669"/>
    <property type="project" value="UniProtKB-UniPathway"/>
</dbReference>
<evidence type="ECO:0000256" key="6">
    <source>
        <dbReference type="ARBA" id="ARBA00025785"/>
    </source>
</evidence>
<dbReference type="FunFam" id="3.90.1150.10:FF:000010">
    <property type="entry name" value="Alanine aminotransferase 2"/>
    <property type="match status" value="1"/>
</dbReference>
<evidence type="ECO:0000259" key="7">
    <source>
        <dbReference type="Pfam" id="PF00155"/>
    </source>
</evidence>
<dbReference type="InterPro" id="IPR045088">
    <property type="entry name" value="ALAT1/2-like"/>
</dbReference>
<protein>
    <recommendedName>
        <fullName evidence="7">Aminotransferase class I/classII large domain-containing protein</fullName>
    </recommendedName>
</protein>
<dbReference type="PANTHER" id="PTHR11751:SF373">
    <property type="entry name" value="GLUTAMATE--GLYOXYLATE AMINOTRANSFERASE 2"/>
    <property type="match status" value="1"/>
</dbReference>
<dbReference type="GO" id="GO:0008453">
    <property type="term" value="F:alanine-glyoxylate transaminase activity"/>
    <property type="evidence" value="ECO:0007669"/>
    <property type="project" value="TreeGrafter"/>
</dbReference>
<dbReference type="PANTHER" id="PTHR11751">
    <property type="entry name" value="ALANINE AMINOTRANSFERASE"/>
    <property type="match status" value="1"/>
</dbReference>
<sequence>MAAPQKVLTIETVSPRVLQCEYAVRGELYLAAQKRSKEGKKVVFTNSGNPHALGQSPISFNREVLALMTHPALLDHPAAAAAFQPDAVARARLYLANAPGGIGAYGDSRGQPIFREECAKYITRRDGIPASAEDVYITNGASEAVACCLNTVLRDQNDGVMVPIPQYPLYSALVRLLDGQLVGYELCEEATWGLNTDTMRRSLREARARGVTVRALVFINPGNPTGQCLTQPQLEDLIRFCYEERIVLLADEVYQDNVYAPGRAFVSSRKVLHGMGAPYRDHCELIQFHTVSKGVYGECGMRGGYFHATNIDPEVAGQMYKILSINLSPNILGGAALALMCNPPRPGDASYPRYEQEKRELLQSLCNRARRMSEAFNSAPGINCQEVEGALYAFPQITLPPAAIAAAKAAGKAPDVFYCLRLLEATGISTVPGSGFGQKEGTFHFRTTILPPESEFDSILGDFLTFHNAFMEEFGGAGALRARL</sequence>
<evidence type="ECO:0000256" key="5">
    <source>
        <dbReference type="ARBA" id="ARBA00022898"/>
    </source>
</evidence>
<dbReference type="FunFam" id="1.10.287.1970:FF:000001">
    <property type="entry name" value="Alanine aminotransferase 2"/>
    <property type="match status" value="1"/>
</dbReference>
<proteinExistence type="inferred from homology"/>
<dbReference type="InterPro" id="IPR004839">
    <property type="entry name" value="Aminotransferase_I/II_large"/>
</dbReference>
<keyword evidence="5" id="KW-0663">Pyridoxal phosphate</keyword>
<feature type="domain" description="Aminotransferase class I/classII large" evidence="7">
    <location>
        <begin position="84"/>
        <end position="449"/>
    </location>
</feature>
<dbReference type="CDD" id="cd00609">
    <property type="entry name" value="AAT_like"/>
    <property type="match status" value="1"/>
</dbReference>
<evidence type="ECO:0000256" key="3">
    <source>
        <dbReference type="ARBA" id="ARBA00022576"/>
    </source>
</evidence>
<dbReference type="Gene3D" id="3.90.1150.10">
    <property type="entry name" value="Aspartate Aminotransferase, domain 1"/>
    <property type="match status" value="1"/>
</dbReference>
<dbReference type="GO" id="GO:0030170">
    <property type="term" value="F:pyridoxal phosphate binding"/>
    <property type="evidence" value="ECO:0007669"/>
    <property type="project" value="InterPro"/>
</dbReference>
<dbReference type="GO" id="GO:0004021">
    <property type="term" value="F:L-alanine:2-oxoglutarate aminotransferase activity"/>
    <property type="evidence" value="ECO:0007669"/>
    <property type="project" value="TreeGrafter"/>
</dbReference>
<dbReference type="InterPro" id="IPR015424">
    <property type="entry name" value="PyrdxlP-dep_Trfase"/>
</dbReference>
<evidence type="ECO:0000313" key="9">
    <source>
        <dbReference type="EMBL" id="CAE0632402.1"/>
    </source>
</evidence>
<keyword evidence="3" id="KW-0032">Aminotransferase</keyword>
<dbReference type="AlphaFoldDB" id="A0A6S9FHA6"/>
<dbReference type="InterPro" id="IPR015422">
    <property type="entry name" value="PyrdxlP-dep_Trfase_small"/>
</dbReference>
<dbReference type="Gene3D" id="1.10.287.1970">
    <property type="match status" value="1"/>
</dbReference>
<dbReference type="InterPro" id="IPR015421">
    <property type="entry name" value="PyrdxlP-dep_Trfase_major"/>
</dbReference>
<evidence type="ECO:0000313" key="8">
    <source>
        <dbReference type="EMBL" id="CAE0632401.1"/>
    </source>
</evidence>
<gene>
    <name evidence="8" type="ORF">HAKA00212_LOCUS11110</name>
    <name evidence="9" type="ORF">HAKA00212_LOCUS11111</name>
</gene>
<dbReference type="EMBL" id="HBIU01023866">
    <property type="protein sequence ID" value="CAE0632402.1"/>
    <property type="molecule type" value="Transcribed_RNA"/>
</dbReference>
<dbReference type="EMBL" id="HBIU01023865">
    <property type="protein sequence ID" value="CAE0632401.1"/>
    <property type="molecule type" value="Transcribed_RNA"/>
</dbReference>
<accession>A0A6S9FHA6</accession>